<proteinExistence type="predicted"/>
<accession>A0A812V8H4</accession>
<keyword evidence="2" id="KW-1185">Reference proteome</keyword>
<sequence>MTKARIARQSRACAQSAAGAWLAAVKGARTRRLRLSLRAWSCEISSRRWLRSSLRQWQLFWTSSRKTRLSCLLRRWRFLAKARGASRQVVAGLLRGWIEECSKTAALVRRAILRRLLLAWRIVRC</sequence>
<gene>
    <name evidence="1" type="ORF">SNAT2548_LOCUS34293</name>
</gene>
<protein>
    <submittedName>
        <fullName evidence="1">Uncharacterized protein</fullName>
    </submittedName>
</protein>
<dbReference type="EMBL" id="CAJNDS010002801">
    <property type="protein sequence ID" value="CAE7602906.1"/>
    <property type="molecule type" value="Genomic_DNA"/>
</dbReference>
<comment type="caution">
    <text evidence="1">The sequence shown here is derived from an EMBL/GenBank/DDBJ whole genome shotgun (WGS) entry which is preliminary data.</text>
</comment>
<dbReference type="Proteomes" id="UP000604046">
    <property type="component" value="Unassembled WGS sequence"/>
</dbReference>
<evidence type="ECO:0000313" key="1">
    <source>
        <dbReference type="EMBL" id="CAE7602906.1"/>
    </source>
</evidence>
<evidence type="ECO:0000313" key="2">
    <source>
        <dbReference type="Proteomes" id="UP000604046"/>
    </source>
</evidence>
<organism evidence="1 2">
    <name type="scientific">Symbiodinium natans</name>
    <dbReference type="NCBI Taxonomy" id="878477"/>
    <lineage>
        <taxon>Eukaryota</taxon>
        <taxon>Sar</taxon>
        <taxon>Alveolata</taxon>
        <taxon>Dinophyceae</taxon>
        <taxon>Suessiales</taxon>
        <taxon>Symbiodiniaceae</taxon>
        <taxon>Symbiodinium</taxon>
    </lineage>
</organism>
<name>A0A812V8H4_9DINO</name>
<dbReference type="AlphaFoldDB" id="A0A812V8H4"/>
<reference evidence="1" key="1">
    <citation type="submission" date="2021-02" db="EMBL/GenBank/DDBJ databases">
        <authorList>
            <person name="Dougan E. K."/>
            <person name="Rhodes N."/>
            <person name="Thang M."/>
            <person name="Chan C."/>
        </authorList>
    </citation>
    <scope>NUCLEOTIDE SEQUENCE</scope>
</reference>